<feature type="transmembrane region" description="Helical" evidence="5">
    <location>
        <begin position="383"/>
        <end position="407"/>
    </location>
</feature>
<dbReference type="InterPro" id="IPR036259">
    <property type="entry name" value="MFS_trans_sf"/>
</dbReference>
<dbReference type="EMBL" id="JAMLDX010000020">
    <property type="protein sequence ID" value="MCP3732593.1"/>
    <property type="molecule type" value="Genomic_DNA"/>
</dbReference>
<dbReference type="RefSeq" id="WP_254296160.1">
    <property type="nucleotide sequence ID" value="NZ_JAMLDX010000020.1"/>
</dbReference>
<dbReference type="Proteomes" id="UP001139451">
    <property type="component" value="Unassembled WGS sequence"/>
</dbReference>
<protein>
    <submittedName>
        <fullName evidence="7">MFS transporter</fullName>
    </submittedName>
</protein>
<evidence type="ECO:0000313" key="8">
    <source>
        <dbReference type="Proteomes" id="UP001139451"/>
    </source>
</evidence>
<feature type="transmembrane region" description="Helical" evidence="5">
    <location>
        <begin position="60"/>
        <end position="80"/>
    </location>
</feature>
<dbReference type="Gene3D" id="1.20.1250.20">
    <property type="entry name" value="MFS general substrate transporter like domains"/>
    <property type="match status" value="2"/>
</dbReference>
<evidence type="ECO:0000256" key="2">
    <source>
        <dbReference type="ARBA" id="ARBA00022692"/>
    </source>
</evidence>
<dbReference type="CDD" id="cd17365">
    <property type="entry name" value="MFS_PcaK_like"/>
    <property type="match status" value="1"/>
</dbReference>
<feature type="transmembrane region" description="Helical" evidence="5">
    <location>
        <begin position="347"/>
        <end position="371"/>
    </location>
</feature>
<accession>A0A9X2HKJ2</accession>
<feature type="transmembrane region" description="Helical" evidence="5">
    <location>
        <begin position="24"/>
        <end position="48"/>
    </location>
</feature>
<evidence type="ECO:0000256" key="3">
    <source>
        <dbReference type="ARBA" id="ARBA00022989"/>
    </source>
</evidence>
<dbReference type="PANTHER" id="PTHR23508">
    <property type="entry name" value="CARBOXYLIC ACID TRANSPORTER PROTEIN HOMOLOG"/>
    <property type="match status" value="1"/>
</dbReference>
<dbReference type="AlphaFoldDB" id="A0A9X2HKJ2"/>
<keyword evidence="2 5" id="KW-0812">Transmembrane</keyword>
<proteinExistence type="predicted"/>
<dbReference type="InterPro" id="IPR011701">
    <property type="entry name" value="MFS"/>
</dbReference>
<organism evidence="7 8">
    <name type="scientific">Sphingomonas tagetis</name>
    <dbReference type="NCBI Taxonomy" id="2949092"/>
    <lineage>
        <taxon>Bacteria</taxon>
        <taxon>Pseudomonadati</taxon>
        <taxon>Pseudomonadota</taxon>
        <taxon>Alphaproteobacteria</taxon>
        <taxon>Sphingomonadales</taxon>
        <taxon>Sphingomonadaceae</taxon>
        <taxon>Sphingomonas</taxon>
    </lineage>
</organism>
<evidence type="ECO:0000259" key="6">
    <source>
        <dbReference type="PROSITE" id="PS50850"/>
    </source>
</evidence>
<feature type="transmembrane region" description="Helical" evidence="5">
    <location>
        <begin position="413"/>
        <end position="431"/>
    </location>
</feature>
<feature type="transmembrane region" description="Helical" evidence="5">
    <location>
        <begin position="92"/>
        <end position="110"/>
    </location>
</feature>
<reference evidence="7" key="1">
    <citation type="submission" date="2022-05" db="EMBL/GenBank/DDBJ databases">
        <title>Sphingomonas sp. strain MG17 Genome sequencing and assembly.</title>
        <authorList>
            <person name="Kim I."/>
        </authorList>
    </citation>
    <scope>NUCLEOTIDE SEQUENCE</scope>
    <source>
        <strain evidence="7">MG17</strain>
    </source>
</reference>
<dbReference type="SUPFAM" id="SSF103473">
    <property type="entry name" value="MFS general substrate transporter"/>
    <property type="match status" value="1"/>
</dbReference>
<dbReference type="InterPro" id="IPR020846">
    <property type="entry name" value="MFS_dom"/>
</dbReference>
<keyword evidence="4 5" id="KW-0472">Membrane</keyword>
<dbReference type="GO" id="GO:0005886">
    <property type="term" value="C:plasma membrane"/>
    <property type="evidence" value="ECO:0007669"/>
    <property type="project" value="TreeGrafter"/>
</dbReference>
<dbReference type="InterPro" id="IPR005829">
    <property type="entry name" value="Sugar_transporter_CS"/>
</dbReference>
<dbReference type="PROSITE" id="PS00217">
    <property type="entry name" value="SUGAR_TRANSPORT_2"/>
    <property type="match status" value="1"/>
</dbReference>
<feature type="transmembrane region" description="Helical" evidence="5">
    <location>
        <begin position="178"/>
        <end position="200"/>
    </location>
</feature>
<feature type="transmembrane region" description="Helical" evidence="5">
    <location>
        <begin position="293"/>
        <end position="311"/>
    </location>
</feature>
<evidence type="ECO:0000256" key="5">
    <source>
        <dbReference type="SAM" id="Phobius"/>
    </source>
</evidence>
<feature type="transmembrane region" description="Helical" evidence="5">
    <location>
        <begin position="323"/>
        <end position="341"/>
    </location>
</feature>
<feature type="transmembrane region" description="Helical" evidence="5">
    <location>
        <begin position="259"/>
        <end position="281"/>
    </location>
</feature>
<evidence type="ECO:0000256" key="1">
    <source>
        <dbReference type="ARBA" id="ARBA00004141"/>
    </source>
</evidence>
<dbReference type="PROSITE" id="PS50850">
    <property type="entry name" value="MFS"/>
    <property type="match status" value="1"/>
</dbReference>
<keyword evidence="3 5" id="KW-1133">Transmembrane helix</keyword>
<keyword evidence="8" id="KW-1185">Reference proteome</keyword>
<feature type="transmembrane region" description="Helical" evidence="5">
    <location>
        <begin position="150"/>
        <end position="172"/>
    </location>
</feature>
<feature type="transmembrane region" description="Helical" evidence="5">
    <location>
        <begin position="116"/>
        <end position="138"/>
    </location>
</feature>
<dbReference type="Pfam" id="PF07690">
    <property type="entry name" value="MFS_1"/>
    <property type="match status" value="1"/>
</dbReference>
<dbReference type="PANTHER" id="PTHR23508:SF10">
    <property type="entry name" value="CARBOXYLIC ACID TRANSPORTER PROTEIN HOMOLOG"/>
    <property type="match status" value="1"/>
</dbReference>
<evidence type="ECO:0000256" key="4">
    <source>
        <dbReference type="ARBA" id="ARBA00023136"/>
    </source>
</evidence>
<dbReference type="GO" id="GO:0046943">
    <property type="term" value="F:carboxylic acid transmembrane transporter activity"/>
    <property type="evidence" value="ECO:0007669"/>
    <property type="project" value="TreeGrafter"/>
</dbReference>
<comment type="caution">
    <text evidence="7">The sequence shown here is derived from an EMBL/GenBank/DDBJ whole genome shotgun (WGS) entry which is preliminary data.</text>
</comment>
<comment type="subcellular location">
    <subcellularLocation>
        <location evidence="1">Membrane</location>
        <topology evidence="1">Multi-pass membrane protein</topology>
    </subcellularLocation>
</comment>
<evidence type="ECO:0000313" key="7">
    <source>
        <dbReference type="EMBL" id="MCP3732593.1"/>
    </source>
</evidence>
<gene>
    <name evidence="7" type="ORF">M9978_19395</name>
</gene>
<name>A0A9X2HKJ2_9SPHN</name>
<sequence>MQDFSKLRFVSDLVNESAISRQQYLVYILCFVLVAVDGFDTAVIGFVAPAIKAEFGLGPHSIAILITAGLLGAITGTSILGPAADIFGRTRVMLVATFIYGGLTMLLGTLQSFEAILAVRFLAGICFGGVLPCAIALTAEYAPHRKRSSLITAMFCGFTIGSASVGFIAAWMLPVLGWRAVLLTGGGLAILVGALCWALLPESLQFLVARRPGHKSIGHILGRIAPAALKAGWVPQPDAVPEGRPLRALFEARPMGGTLLLWLSAFAALMCTYLLANWLPVLLTQEGYSVSKAAVVTAMFQVGGTIGSLSIGMVMDRRRPNRVLGAVWAGSTFALGGIALFTPFPIAVAIAVFFAGVCIPGGQIGSSAYAAAWYPTQVRTTGISWMSGIGRAGALVGSLVAGGLLALGLGMQMIVALLGIPMLLGAGAMFLHERYVAPEAAGPETGSI</sequence>
<feature type="domain" description="Major facilitator superfamily (MFS) profile" evidence="6">
    <location>
        <begin position="26"/>
        <end position="437"/>
    </location>
</feature>